<evidence type="ECO:0000313" key="5">
    <source>
        <dbReference type="Proteomes" id="UP000006821"/>
    </source>
</evidence>
<dbReference type="InterPro" id="IPR050855">
    <property type="entry name" value="NDM-1-like"/>
</dbReference>
<gene>
    <name evidence="4" type="ordered locus">MCA0298</name>
</gene>
<dbReference type="SUPFAM" id="SSF56281">
    <property type="entry name" value="Metallo-hydrolase/oxidoreductase"/>
    <property type="match status" value="1"/>
</dbReference>
<evidence type="ECO:0000256" key="1">
    <source>
        <dbReference type="ARBA" id="ARBA00005250"/>
    </source>
</evidence>
<dbReference type="PANTHER" id="PTHR42951:SF4">
    <property type="entry name" value="ACYL-COENZYME A THIOESTERASE MBLAC2"/>
    <property type="match status" value="1"/>
</dbReference>
<proteinExistence type="inferred from homology"/>
<dbReference type="Pfam" id="PF00753">
    <property type="entry name" value="Lactamase_B"/>
    <property type="match status" value="1"/>
</dbReference>
<evidence type="ECO:0000256" key="2">
    <source>
        <dbReference type="SAM" id="MobiDB-lite"/>
    </source>
</evidence>
<accession>Q60C13</accession>
<dbReference type="STRING" id="243233.MCA0298"/>
<organism evidence="4 5">
    <name type="scientific">Methylococcus capsulatus (strain ATCC 33009 / NCIMB 11132 / Bath)</name>
    <dbReference type="NCBI Taxonomy" id="243233"/>
    <lineage>
        <taxon>Bacteria</taxon>
        <taxon>Pseudomonadati</taxon>
        <taxon>Pseudomonadota</taxon>
        <taxon>Gammaproteobacteria</taxon>
        <taxon>Methylococcales</taxon>
        <taxon>Methylococcaceae</taxon>
        <taxon>Methylococcus</taxon>
    </lineage>
</organism>
<comment type="similarity">
    <text evidence="1">Belongs to the metallo-beta-lactamase superfamily. Class-B beta-lactamase family.</text>
</comment>
<dbReference type="Gene3D" id="3.60.15.10">
    <property type="entry name" value="Ribonuclease Z/Hydroxyacylglutathione hydrolase-like"/>
    <property type="match status" value="1"/>
</dbReference>
<feature type="domain" description="Metallo-beta-lactamase" evidence="3">
    <location>
        <begin position="93"/>
        <end position="276"/>
    </location>
</feature>
<dbReference type="InterPro" id="IPR001279">
    <property type="entry name" value="Metallo-B-lactamas"/>
</dbReference>
<dbReference type="CDD" id="cd16282">
    <property type="entry name" value="metallo-hydrolase-like_MBL-fold"/>
    <property type="match status" value="1"/>
</dbReference>
<dbReference type="eggNOG" id="COG0491">
    <property type="taxonomic scope" value="Bacteria"/>
</dbReference>
<dbReference type="NCBIfam" id="TIGR04559">
    <property type="entry name" value="SoxH_rel_PQQ_2"/>
    <property type="match status" value="1"/>
</dbReference>
<evidence type="ECO:0000313" key="4">
    <source>
        <dbReference type="EMBL" id="AAU90463.1"/>
    </source>
</evidence>
<dbReference type="InterPro" id="IPR030829">
    <property type="entry name" value="SoxH-rel_PQQ_2"/>
</dbReference>
<dbReference type="SMART" id="SM00849">
    <property type="entry name" value="Lactamase_B"/>
    <property type="match status" value="1"/>
</dbReference>
<dbReference type="GeneID" id="88222639"/>
<dbReference type="HOGENOM" id="CLU_056342_0_0_6"/>
<dbReference type="KEGG" id="mca:MCA0298"/>
<dbReference type="RefSeq" id="WP_010959662.1">
    <property type="nucleotide sequence ID" value="NC_002977.6"/>
</dbReference>
<feature type="region of interest" description="Disordered" evidence="2">
    <location>
        <begin position="1"/>
        <end position="25"/>
    </location>
</feature>
<feature type="compositionally biased region" description="Polar residues" evidence="2">
    <location>
        <begin position="1"/>
        <end position="12"/>
    </location>
</feature>
<protein>
    <submittedName>
        <fullName evidence="4">Metallo-beta-lactamase family protein</fullName>
    </submittedName>
</protein>
<evidence type="ECO:0000259" key="3">
    <source>
        <dbReference type="SMART" id="SM00849"/>
    </source>
</evidence>
<reference evidence="4 5" key="1">
    <citation type="journal article" date="2004" name="PLoS Biol.">
        <title>Genomic insights into methanotrophy: the complete genome sequence of Methylococcus capsulatus (Bath).</title>
        <authorList>
            <person name="Ward N.L."/>
            <person name="Larsen O."/>
            <person name="Sakwa J."/>
            <person name="Bruseth L."/>
            <person name="Khouri H.M."/>
            <person name="Durkin A.S."/>
            <person name="Dimitrov G."/>
            <person name="Jiang L."/>
            <person name="Scanlan D."/>
            <person name="Kang K.H."/>
            <person name="Lewis M.R."/>
            <person name="Nelson K.E."/>
            <person name="Methe B.A."/>
            <person name="Wu M."/>
            <person name="Heidelberg J.F."/>
            <person name="Paulsen I.T."/>
            <person name="Fouts D.E."/>
            <person name="Ravel J."/>
            <person name="Tettelin H."/>
            <person name="Ren Q."/>
            <person name="Read T.D."/>
            <person name="DeBoy R.T."/>
            <person name="Seshadri R."/>
            <person name="Salzberg S.L."/>
            <person name="Jensen H.B."/>
            <person name="Birkeland N.K."/>
            <person name="Nelson W.C."/>
            <person name="Dodson R.J."/>
            <person name="Grindhaug S.H."/>
            <person name="Holt I.E."/>
            <person name="Eidhammer I."/>
            <person name="Jonasen I."/>
            <person name="Vanaken S."/>
            <person name="Utterback T.R."/>
            <person name="Feldblyum T.V."/>
            <person name="Fraser C.M."/>
            <person name="Lillehaug J.R."/>
            <person name="Eisen J.A."/>
        </authorList>
    </citation>
    <scope>NUCLEOTIDE SEQUENCE [LARGE SCALE GENOMIC DNA]</scope>
    <source>
        <strain evidence="5">ATCC 33009 / NCIMB 11132 / Bath</strain>
    </source>
</reference>
<dbReference type="InterPro" id="IPR036866">
    <property type="entry name" value="RibonucZ/Hydroxyglut_hydro"/>
</dbReference>
<dbReference type="AlphaFoldDB" id="Q60C13"/>
<sequence length="349" mass="38451">MRVNSPRPTRQGTVEDHGAERDNARTSFPGIVHSCRGHPVPPRFIRTVGWALCGLWWGLAAAQSDLELREIAPGIFVHQGRHELPDTHNRGEIANIGFIVGERCVAVIDSGGSPEQGRALKAAIAVHTPLPVCYVINTHVHPDHIYGNRAFKAPGVSFIGHHKLAQAMALRAPYYIDKAARDLGYTLTAEDFVPPDQPVEESMELDLGNRTLRLTAHGPAHTDNDLSVYDAKTATLWAADLLFMGHLPVVDGSLTGWLKEIDRLKAVPARLAIPGHGPAVADWPQAAAAEERYLNGLATEVRAAIRQHRTMEQAMETVGTSMRDEWRLFDEFNKRNVSTAFAALEWEDD</sequence>
<dbReference type="Proteomes" id="UP000006821">
    <property type="component" value="Chromosome"/>
</dbReference>
<dbReference type="GO" id="GO:0017001">
    <property type="term" value="P:antibiotic catabolic process"/>
    <property type="evidence" value="ECO:0007669"/>
    <property type="project" value="UniProtKB-ARBA"/>
</dbReference>
<feature type="compositionally biased region" description="Basic and acidic residues" evidence="2">
    <location>
        <begin position="13"/>
        <end position="24"/>
    </location>
</feature>
<dbReference type="PANTHER" id="PTHR42951">
    <property type="entry name" value="METALLO-BETA-LACTAMASE DOMAIN-CONTAINING"/>
    <property type="match status" value="1"/>
</dbReference>
<dbReference type="EMBL" id="AE017282">
    <property type="protein sequence ID" value="AAU90463.1"/>
    <property type="molecule type" value="Genomic_DNA"/>
</dbReference>
<name>Q60C13_METCA</name>